<evidence type="ECO:0000313" key="1">
    <source>
        <dbReference type="EMBL" id="SFS44731.1"/>
    </source>
</evidence>
<dbReference type="Gene3D" id="1.25.40.10">
    <property type="entry name" value="Tetratricopeptide repeat domain"/>
    <property type="match status" value="1"/>
</dbReference>
<protein>
    <recommendedName>
        <fullName evidence="3">Tetratricopeptide repeat-containing protein</fullName>
    </recommendedName>
</protein>
<reference evidence="2" key="1">
    <citation type="submission" date="2016-10" db="EMBL/GenBank/DDBJ databases">
        <authorList>
            <person name="Varghese N."/>
            <person name="Submissions S."/>
        </authorList>
    </citation>
    <scope>NUCLEOTIDE SEQUENCE [LARGE SCALE GENOMIC DNA]</scope>
    <source>
        <strain evidence="2">DSM 45789</strain>
    </source>
</reference>
<gene>
    <name evidence="1" type="ORF">SAMN05444972_102193</name>
</gene>
<keyword evidence="2" id="KW-1185">Reference proteome</keyword>
<dbReference type="OrthoDB" id="2989031at2"/>
<dbReference type="Proteomes" id="UP000198660">
    <property type="component" value="Unassembled WGS sequence"/>
</dbReference>
<proteinExistence type="predicted"/>
<evidence type="ECO:0000313" key="2">
    <source>
        <dbReference type="Proteomes" id="UP000198660"/>
    </source>
</evidence>
<dbReference type="SUPFAM" id="SSF48452">
    <property type="entry name" value="TPR-like"/>
    <property type="match status" value="1"/>
</dbReference>
<dbReference type="EMBL" id="FPAA01000002">
    <property type="protein sequence ID" value="SFS44731.1"/>
    <property type="molecule type" value="Genomic_DNA"/>
</dbReference>
<accession>A0A1I6PWW3</accession>
<sequence>MNGVETVVNPSDEQEMLHMEAESMMNSRVSECYELANDFVANNQYIEAAAAVEELLMIEPSHREGLVLNVRIQELLGKHEGIQAAYFKMFENYPDRQVAYREFGQFLRLADRIPNQVENQLLNCLAIQPQDGFAHVLLADVYSRTKRVRQALLHLEIAVRYPLEDEGFHDLVVRLLQRFHEEGTDTSMVRLTLVSNVGNRGRSHFKRAMRAQQKGDRTRPALSRMIQRVWFKSRAAK</sequence>
<dbReference type="InterPro" id="IPR011990">
    <property type="entry name" value="TPR-like_helical_dom_sf"/>
</dbReference>
<dbReference type="RefSeq" id="WP_091834015.1">
    <property type="nucleotide sequence ID" value="NZ_FPAA01000002.1"/>
</dbReference>
<evidence type="ECO:0008006" key="3">
    <source>
        <dbReference type="Google" id="ProtNLM"/>
    </source>
</evidence>
<name>A0A1I6PWW3_9BACL</name>
<dbReference type="AlphaFoldDB" id="A0A1I6PWW3"/>
<organism evidence="1 2">
    <name type="scientific">Marininema halotolerans</name>
    <dbReference type="NCBI Taxonomy" id="1155944"/>
    <lineage>
        <taxon>Bacteria</taxon>
        <taxon>Bacillati</taxon>
        <taxon>Bacillota</taxon>
        <taxon>Bacilli</taxon>
        <taxon>Bacillales</taxon>
        <taxon>Thermoactinomycetaceae</taxon>
        <taxon>Marininema</taxon>
    </lineage>
</organism>